<comment type="similarity">
    <text evidence="2 5">Belongs to the threonine aldolase family.</text>
</comment>
<dbReference type="InterPro" id="IPR026273">
    <property type="entry name" value="Low_specificity_L-TA_bact"/>
</dbReference>
<comment type="subunit">
    <text evidence="3">Homotetramer.</text>
</comment>
<keyword evidence="5" id="KW-0456">Lyase</keyword>
<reference evidence="7 8" key="1">
    <citation type="submission" date="2024-07" db="EMBL/GenBank/DDBJ databases">
        <title>Uliginosibacterium paludis KCTC:42655.</title>
        <authorList>
            <person name="Kim M.K."/>
        </authorList>
    </citation>
    <scope>NUCLEOTIDE SEQUENCE [LARGE SCALE GENOMIC DNA]</scope>
    <source>
        <strain evidence="7 8">KCTC 42655</strain>
    </source>
</reference>
<dbReference type="SUPFAM" id="SSF53383">
    <property type="entry name" value="PLP-dependent transferases"/>
    <property type="match status" value="1"/>
</dbReference>
<keyword evidence="4 5" id="KW-0663">Pyridoxal phosphate</keyword>
<dbReference type="InterPro" id="IPR015424">
    <property type="entry name" value="PyrdxlP-dep_Trfase"/>
</dbReference>
<feature type="domain" description="Aromatic amino acid beta-eliminating lyase/threonine aldolase" evidence="6">
    <location>
        <begin position="5"/>
        <end position="292"/>
    </location>
</feature>
<gene>
    <name evidence="7" type="ORF">ABVT11_10465</name>
</gene>
<dbReference type="Gene3D" id="3.40.640.10">
    <property type="entry name" value="Type I PLP-dependent aspartate aminotransferase-like (Major domain)"/>
    <property type="match status" value="1"/>
</dbReference>
<dbReference type="Gene3D" id="3.90.1150.10">
    <property type="entry name" value="Aspartate Aminotransferase, domain 1"/>
    <property type="match status" value="1"/>
</dbReference>
<dbReference type="Pfam" id="PF01212">
    <property type="entry name" value="Beta_elim_lyase"/>
    <property type="match status" value="1"/>
</dbReference>
<comment type="catalytic activity">
    <reaction evidence="5">
        <text>L-allo-threonine = acetaldehyde + glycine</text>
        <dbReference type="Rhea" id="RHEA:26209"/>
        <dbReference type="ChEBI" id="CHEBI:15343"/>
        <dbReference type="ChEBI" id="CHEBI:57305"/>
        <dbReference type="ChEBI" id="CHEBI:58585"/>
        <dbReference type="EC" id="4.1.2.48"/>
    </reaction>
</comment>
<organism evidence="7 8">
    <name type="scientific">Uliginosibacterium paludis</name>
    <dbReference type="NCBI Taxonomy" id="1615952"/>
    <lineage>
        <taxon>Bacteria</taxon>
        <taxon>Pseudomonadati</taxon>
        <taxon>Pseudomonadota</taxon>
        <taxon>Betaproteobacteria</taxon>
        <taxon>Rhodocyclales</taxon>
        <taxon>Zoogloeaceae</taxon>
        <taxon>Uliginosibacterium</taxon>
    </lineage>
</organism>
<evidence type="ECO:0000256" key="4">
    <source>
        <dbReference type="ARBA" id="ARBA00022898"/>
    </source>
</evidence>
<sequence length="344" mass="37645">MSQHFASDNYAGICPEALSALLEANAGHAPAYGDDDWTRRVADRMRSVFETDCDVYFVFNGTAANSLALASMCQSYHSVICHELAHVATDECGAPEFFSNGAKLLPTSSEASRLKPEDVTRLVEKRNDIHYPKPKVVTLTQATELGTLYRPEAIAAVSQRARHHGLKVHMDGARFANAVAALGVAPADITWRAGVDVLCFGGTKMGLPVGEAVVFFDRELSEDFAWRCKQAGQLASKMRYLAAPWLGMLQDDVWLRHAAHANAMAQRLSRGLVALGLRLIAPTEANGVFVDMPLALEEALRGRGWRFYNFIGGAARLMCAWDMQPETVDRFLVDVKELAASMGI</sequence>
<evidence type="ECO:0000313" key="7">
    <source>
        <dbReference type="EMBL" id="MET1490248.1"/>
    </source>
</evidence>
<dbReference type="CDD" id="cd06502">
    <property type="entry name" value="TA_like"/>
    <property type="match status" value="1"/>
</dbReference>
<comment type="catalytic activity">
    <reaction evidence="5">
        <text>L-threonine = acetaldehyde + glycine</text>
        <dbReference type="Rhea" id="RHEA:19625"/>
        <dbReference type="ChEBI" id="CHEBI:15343"/>
        <dbReference type="ChEBI" id="CHEBI:57305"/>
        <dbReference type="ChEBI" id="CHEBI:57926"/>
        <dbReference type="EC" id="4.1.2.48"/>
    </reaction>
</comment>
<name>A0ABV2CQW3_9RHOO</name>
<dbReference type="EMBL" id="JBEWLZ010000005">
    <property type="protein sequence ID" value="MET1490248.1"/>
    <property type="molecule type" value="Genomic_DNA"/>
</dbReference>
<evidence type="ECO:0000259" key="6">
    <source>
        <dbReference type="Pfam" id="PF01212"/>
    </source>
</evidence>
<dbReference type="InterPro" id="IPR001597">
    <property type="entry name" value="ArAA_b-elim_lyase/Thr_aldolase"/>
</dbReference>
<keyword evidence="8" id="KW-1185">Reference proteome</keyword>
<dbReference type="Proteomes" id="UP001548590">
    <property type="component" value="Unassembled WGS sequence"/>
</dbReference>
<evidence type="ECO:0000256" key="1">
    <source>
        <dbReference type="ARBA" id="ARBA00001933"/>
    </source>
</evidence>
<dbReference type="PIRSF" id="PIRSF038940">
    <property type="entry name" value="Low_specificity_LTA"/>
    <property type="match status" value="1"/>
</dbReference>
<dbReference type="InterPro" id="IPR015421">
    <property type="entry name" value="PyrdxlP-dep_Trfase_major"/>
</dbReference>
<evidence type="ECO:0000256" key="2">
    <source>
        <dbReference type="ARBA" id="ARBA00006966"/>
    </source>
</evidence>
<dbReference type="EC" id="4.1.2.48" evidence="5"/>
<evidence type="ECO:0000256" key="5">
    <source>
        <dbReference type="PIRNR" id="PIRNR038940"/>
    </source>
</evidence>
<evidence type="ECO:0000256" key="3">
    <source>
        <dbReference type="ARBA" id="ARBA00011881"/>
    </source>
</evidence>
<comment type="function">
    <text evidence="5">Catalyzes the cleavage of L-allo-threonine and L-threonine to glycine and acetaldehyde.</text>
</comment>
<evidence type="ECO:0000313" key="8">
    <source>
        <dbReference type="Proteomes" id="UP001548590"/>
    </source>
</evidence>
<proteinExistence type="inferred from homology"/>
<accession>A0ABV2CQW3</accession>
<dbReference type="RefSeq" id="WP_345928428.1">
    <property type="nucleotide sequence ID" value="NZ_JBDIVF010000006.1"/>
</dbReference>
<dbReference type="InterPro" id="IPR015422">
    <property type="entry name" value="PyrdxlP-dep_Trfase_small"/>
</dbReference>
<dbReference type="PANTHER" id="PTHR48097:SF5">
    <property type="entry name" value="LOW SPECIFICITY L-THREONINE ALDOLASE"/>
    <property type="match status" value="1"/>
</dbReference>
<dbReference type="PANTHER" id="PTHR48097">
    <property type="entry name" value="L-THREONINE ALDOLASE-RELATED"/>
    <property type="match status" value="1"/>
</dbReference>
<protein>
    <recommendedName>
        <fullName evidence="5">L-threonine aldolase</fullName>
        <ecNumber evidence="5">4.1.2.48</ecNumber>
    </recommendedName>
</protein>
<comment type="caution">
    <text evidence="7">The sequence shown here is derived from an EMBL/GenBank/DDBJ whole genome shotgun (WGS) entry which is preliminary data.</text>
</comment>
<comment type="cofactor">
    <cofactor evidence="1 5">
        <name>pyridoxal 5'-phosphate</name>
        <dbReference type="ChEBI" id="CHEBI:597326"/>
    </cofactor>
</comment>